<accession>A0A437QLA4</accession>
<dbReference type="PANTHER" id="PTHR30474">
    <property type="entry name" value="CELL CYCLE PROTEIN"/>
    <property type="match status" value="1"/>
</dbReference>
<feature type="transmembrane region" description="Helical" evidence="6">
    <location>
        <begin position="189"/>
        <end position="207"/>
    </location>
</feature>
<name>A0A437QLA4_9PROT</name>
<dbReference type="NCBIfam" id="TIGR02210">
    <property type="entry name" value="rodA_shape"/>
    <property type="match status" value="1"/>
</dbReference>
<keyword evidence="6" id="KW-0573">Peptidoglycan synthesis</keyword>
<feature type="transmembrane region" description="Helical" evidence="6">
    <location>
        <begin position="139"/>
        <end position="159"/>
    </location>
</feature>
<dbReference type="PANTHER" id="PTHR30474:SF1">
    <property type="entry name" value="PEPTIDOGLYCAN GLYCOSYLTRANSFERASE MRDB"/>
    <property type="match status" value="1"/>
</dbReference>
<feature type="transmembrane region" description="Helical" evidence="6">
    <location>
        <begin position="53"/>
        <end position="71"/>
    </location>
</feature>
<keyword evidence="6" id="KW-0961">Cell wall biogenesis/degradation</keyword>
<keyword evidence="3 6" id="KW-0133">Cell shape</keyword>
<comment type="pathway">
    <text evidence="6">Cell wall biogenesis; peptidoglycan biosynthesis.</text>
</comment>
<sequence length="380" mass="41918">MSEFGVPELTLQQKVFQINWLLVLLVTSIACIGFAMLYSAANGSWSPWAIRQASIFGGGVVLMLFIALVDIRLWLRYAYVLYFLALLALVAVELFGEERKGAQRWISLWVLDLQPSEPMKIMLVLALARYFHGISIEDIGRPTVLIVPLLLVAAPALLILRQPDLGTTVMLIAGGGIMFYLAGVRIWKFLAVIASVLAAVPFLWSSLHDYQKQRVFTFLDPERDPLGAGYNIMQSKIAIGSGGFSGKGFLQGTQSHLNFLPEKQTDFIFTMLTEEFGLMGGGIVLALYGAIMLYGLIIAMRARTQFSRLLAMGVVSTLALYVFVNVSMVLGLIPVVGAPLPLISFGGTAMLTVMIGFGWLMNVYIHRETRIGRRWDESAP</sequence>
<comment type="subcellular location">
    <subcellularLocation>
        <location evidence="6">Cell inner membrane</location>
        <topology evidence="6">Multi-pass membrane protein</topology>
    </subcellularLocation>
    <subcellularLocation>
        <location evidence="1">Membrane</location>
        <topology evidence="1">Multi-pass membrane protein</topology>
    </subcellularLocation>
</comment>
<evidence type="ECO:0000256" key="3">
    <source>
        <dbReference type="ARBA" id="ARBA00022960"/>
    </source>
</evidence>
<dbReference type="GO" id="GO:0008360">
    <property type="term" value="P:regulation of cell shape"/>
    <property type="evidence" value="ECO:0007669"/>
    <property type="project" value="UniProtKB-KW"/>
</dbReference>
<dbReference type="InterPro" id="IPR001182">
    <property type="entry name" value="FtsW/RodA"/>
</dbReference>
<feature type="transmembrane region" description="Helical" evidence="6">
    <location>
        <begin position="342"/>
        <end position="365"/>
    </location>
</feature>
<reference evidence="8" key="1">
    <citation type="submission" date="2019-01" db="EMBL/GenBank/DDBJ databases">
        <title>Gri0909 isolated from a small marine red alga.</title>
        <authorList>
            <person name="Kim J."/>
            <person name="Jeong S.E."/>
            <person name="Jeon C.O."/>
        </authorList>
    </citation>
    <scope>NUCLEOTIDE SEQUENCE [LARGE SCALE GENOMIC DNA]</scope>
    <source>
        <strain evidence="8">Gri0909</strain>
    </source>
</reference>
<feature type="transmembrane region" description="Helical" evidence="6">
    <location>
        <begin position="20"/>
        <end position="41"/>
    </location>
</feature>
<feature type="transmembrane region" description="Helical" evidence="6">
    <location>
        <begin position="276"/>
        <end position="297"/>
    </location>
</feature>
<dbReference type="GO" id="GO:0015648">
    <property type="term" value="F:lipid-linked peptidoglycan transporter activity"/>
    <property type="evidence" value="ECO:0007669"/>
    <property type="project" value="TreeGrafter"/>
</dbReference>
<dbReference type="HAMAP" id="MF_02079">
    <property type="entry name" value="PGT_RodA"/>
    <property type="match status" value="1"/>
</dbReference>
<dbReference type="GO" id="GO:0071555">
    <property type="term" value="P:cell wall organization"/>
    <property type="evidence" value="ECO:0007669"/>
    <property type="project" value="UniProtKB-KW"/>
</dbReference>
<comment type="function">
    <text evidence="6">Peptidoglycan polymerase that is essential for cell wall elongation.</text>
</comment>
<feature type="transmembrane region" description="Helical" evidence="6">
    <location>
        <begin position="165"/>
        <end position="182"/>
    </location>
</feature>
<keyword evidence="5 6" id="KW-0472">Membrane</keyword>
<dbReference type="OrthoDB" id="9768187at2"/>
<evidence type="ECO:0000256" key="1">
    <source>
        <dbReference type="ARBA" id="ARBA00004141"/>
    </source>
</evidence>
<evidence type="ECO:0000313" key="7">
    <source>
        <dbReference type="EMBL" id="RVU35295.1"/>
    </source>
</evidence>
<keyword evidence="4 6" id="KW-1133">Transmembrane helix</keyword>
<keyword evidence="6" id="KW-0328">Glycosyltransferase</keyword>
<dbReference type="EMBL" id="SADE01000003">
    <property type="protein sequence ID" value="RVU35295.1"/>
    <property type="molecule type" value="Genomic_DNA"/>
</dbReference>
<keyword evidence="6" id="KW-0997">Cell inner membrane</keyword>
<proteinExistence type="inferred from homology"/>
<dbReference type="InterPro" id="IPR011923">
    <property type="entry name" value="RodA/MrdB"/>
</dbReference>
<keyword evidence="8" id="KW-1185">Reference proteome</keyword>
<keyword evidence="2 6" id="KW-0812">Transmembrane</keyword>
<dbReference type="UniPathway" id="UPA00219"/>
<evidence type="ECO:0000256" key="4">
    <source>
        <dbReference type="ARBA" id="ARBA00022989"/>
    </source>
</evidence>
<dbReference type="GO" id="GO:0051301">
    <property type="term" value="P:cell division"/>
    <property type="evidence" value="ECO:0007669"/>
    <property type="project" value="InterPro"/>
</dbReference>
<comment type="caution">
    <text evidence="7">The sequence shown here is derived from an EMBL/GenBank/DDBJ whole genome shotgun (WGS) entry which is preliminary data.</text>
</comment>
<protein>
    <recommendedName>
        <fullName evidence="6">Peptidoglycan glycosyltransferase MrdB</fullName>
        <shortName evidence="6">PGT</shortName>
        <ecNumber evidence="6">2.4.99.28</ecNumber>
    </recommendedName>
    <alternativeName>
        <fullName evidence="6">Cell elongation protein RodA</fullName>
    </alternativeName>
    <alternativeName>
        <fullName evidence="6">Cell wall polymerase</fullName>
    </alternativeName>
    <alternativeName>
        <fullName evidence="6">Peptidoglycan polymerase</fullName>
        <shortName evidence="6">PG polymerase</shortName>
    </alternativeName>
</protein>
<feature type="transmembrane region" description="Helical" evidence="6">
    <location>
        <begin position="309"/>
        <end position="336"/>
    </location>
</feature>
<dbReference type="Proteomes" id="UP000287447">
    <property type="component" value="Unassembled WGS sequence"/>
</dbReference>
<evidence type="ECO:0000256" key="6">
    <source>
        <dbReference type="HAMAP-Rule" id="MF_02079"/>
    </source>
</evidence>
<keyword evidence="6" id="KW-1003">Cell membrane</keyword>
<keyword evidence="6" id="KW-0808">Transferase</keyword>
<comment type="similarity">
    <text evidence="6">Belongs to the SEDS family. MrdB/RodA subfamily.</text>
</comment>
<gene>
    <name evidence="6 7" type="primary">rodA</name>
    <name evidence="6" type="synonym">mrdB</name>
    <name evidence="7" type="ORF">EOI86_19975</name>
</gene>
<dbReference type="Pfam" id="PF01098">
    <property type="entry name" value="FTSW_RODA_SPOVE"/>
    <property type="match status" value="1"/>
</dbReference>
<dbReference type="GO" id="GO:0009252">
    <property type="term" value="P:peptidoglycan biosynthetic process"/>
    <property type="evidence" value="ECO:0007669"/>
    <property type="project" value="UniProtKB-UniRule"/>
</dbReference>
<dbReference type="GO" id="GO:0005886">
    <property type="term" value="C:plasma membrane"/>
    <property type="evidence" value="ECO:0007669"/>
    <property type="project" value="UniProtKB-SubCell"/>
</dbReference>
<dbReference type="AlphaFoldDB" id="A0A437QLA4"/>
<dbReference type="GO" id="GO:0008955">
    <property type="term" value="F:peptidoglycan glycosyltransferase activity"/>
    <property type="evidence" value="ECO:0007669"/>
    <property type="project" value="UniProtKB-UniRule"/>
</dbReference>
<dbReference type="EC" id="2.4.99.28" evidence="6"/>
<feature type="transmembrane region" description="Helical" evidence="6">
    <location>
        <begin position="77"/>
        <end position="96"/>
    </location>
</feature>
<comment type="catalytic activity">
    <reaction evidence="6">
        <text>[GlcNAc-(1-&gt;4)-Mur2Ac(oyl-L-Ala-gamma-D-Glu-L-Lys-D-Ala-D-Ala)](n)-di-trans,octa-cis-undecaprenyl diphosphate + beta-D-GlcNAc-(1-&gt;4)-Mur2Ac(oyl-L-Ala-gamma-D-Glu-L-Lys-D-Ala-D-Ala)-di-trans,octa-cis-undecaprenyl diphosphate = [GlcNAc-(1-&gt;4)-Mur2Ac(oyl-L-Ala-gamma-D-Glu-L-Lys-D-Ala-D-Ala)](n+1)-di-trans,octa-cis-undecaprenyl diphosphate + di-trans,octa-cis-undecaprenyl diphosphate + H(+)</text>
        <dbReference type="Rhea" id="RHEA:23708"/>
        <dbReference type="Rhea" id="RHEA-COMP:9602"/>
        <dbReference type="Rhea" id="RHEA-COMP:9603"/>
        <dbReference type="ChEBI" id="CHEBI:15378"/>
        <dbReference type="ChEBI" id="CHEBI:58405"/>
        <dbReference type="ChEBI" id="CHEBI:60033"/>
        <dbReference type="ChEBI" id="CHEBI:78435"/>
        <dbReference type="EC" id="2.4.99.28"/>
    </reaction>
</comment>
<organism evidence="7 8">
    <name type="scientific">Hwanghaeella grinnelliae</name>
    <dbReference type="NCBI Taxonomy" id="2500179"/>
    <lineage>
        <taxon>Bacteria</taxon>
        <taxon>Pseudomonadati</taxon>
        <taxon>Pseudomonadota</taxon>
        <taxon>Alphaproteobacteria</taxon>
        <taxon>Rhodospirillales</taxon>
        <taxon>Rhodospirillaceae</taxon>
        <taxon>Hwanghaeella</taxon>
    </lineage>
</organism>
<evidence type="ECO:0000256" key="5">
    <source>
        <dbReference type="ARBA" id="ARBA00023136"/>
    </source>
</evidence>
<dbReference type="GO" id="GO:0032153">
    <property type="term" value="C:cell division site"/>
    <property type="evidence" value="ECO:0007669"/>
    <property type="project" value="TreeGrafter"/>
</dbReference>
<evidence type="ECO:0000313" key="8">
    <source>
        <dbReference type="Proteomes" id="UP000287447"/>
    </source>
</evidence>
<evidence type="ECO:0000256" key="2">
    <source>
        <dbReference type="ARBA" id="ARBA00022692"/>
    </source>
</evidence>